<protein>
    <recommendedName>
        <fullName evidence="2">Magnetosome protein MamS/MamX domain-containing protein</fullName>
    </recommendedName>
</protein>
<dbReference type="KEGG" id="dvn:HQ394_18390"/>
<name>A0A7H1N5D5_9PROT</name>
<accession>A0A7H1N5D5</accession>
<evidence type="ECO:0000259" key="2">
    <source>
        <dbReference type="Pfam" id="PF26390"/>
    </source>
</evidence>
<sequence>MCFTVPAMAQKGMGEPTGVAQQPVKPPIAVMAGTIKEIKIAPCERTTGRSAEGVHLMVQAKDGQIINLHLGPKSALNQTVDRLSPGQDITFEAFRTDAMPKDAYVAKSLTVGGATIQLRDDSLRPQWAMGAQGGRGGGSGMGSGGRSGQGRRGGAACYW</sequence>
<feature type="region of interest" description="Disordered" evidence="1">
    <location>
        <begin position="130"/>
        <end position="159"/>
    </location>
</feature>
<dbReference type="Proteomes" id="UP000516369">
    <property type="component" value="Chromosome"/>
</dbReference>
<feature type="compositionally biased region" description="Gly residues" evidence="1">
    <location>
        <begin position="131"/>
        <end position="153"/>
    </location>
</feature>
<keyword evidence="4" id="KW-1185">Reference proteome</keyword>
<evidence type="ECO:0000313" key="3">
    <source>
        <dbReference type="EMBL" id="QNT70921.1"/>
    </source>
</evidence>
<dbReference type="EMBL" id="CP053923">
    <property type="protein sequence ID" value="QNT70921.1"/>
    <property type="molecule type" value="Genomic_DNA"/>
</dbReference>
<evidence type="ECO:0000256" key="1">
    <source>
        <dbReference type="SAM" id="MobiDB-lite"/>
    </source>
</evidence>
<reference evidence="3 4" key="1">
    <citation type="submission" date="2020-05" db="EMBL/GenBank/DDBJ databases">
        <title>Complete closed genome sequence of Defluviicoccus vanus.</title>
        <authorList>
            <person name="Bessarab I."/>
            <person name="Arumugam K."/>
            <person name="Maszenan A.M."/>
            <person name="Seviour R.J."/>
            <person name="Williams R.B."/>
        </authorList>
    </citation>
    <scope>NUCLEOTIDE SEQUENCE [LARGE SCALE GENOMIC DNA]</scope>
    <source>
        <strain evidence="3 4">Ben 114</strain>
    </source>
</reference>
<gene>
    <name evidence="3" type="ORF">HQ394_18390</name>
</gene>
<evidence type="ECO:0000313" key="4">
    <source>
        <dbReference type="Proteomes" id="UP000516369"/>
    </source>
</evidence>
<dbReference type="AlphaFoldDB" id="A0A7H1N5D5"/>
<feature type="domain" description="Magnetosome protein MamS/MamX" evidence="2">
    <location>
        <begin position="32"/>
        <end position="115"/>
    </location>
</feature>
<organism evidence="3 4">
    <name type="scientific">Defluviicoccus vanus</name>
    <dbReference type="NCBI Taxonomy" id="111831"/>
    <lineage>
        <taxon>Bacteria</taxon>
        <taxon>Pseudomonadati</taxon>
        <taxon>Pseudomonadota</taxon>
        <taxon>Alphaproteobacteria</taxon>
        <taxon>Rhodospirillales</taxon>
        <taxon>Rhodospirillaceae</taxon>
        <taxon>Defluviicoccus</taxon>
    </lineage>
</organism>
<proteinExistence type="predicted"/>
<dbReference type="InterPro" id="IPR058837">
    <property type="entry name" value="MamS_MamX_dom"/>
</dbReference>
<dbReference type="Pfam" id="PF26390">
    <property type="entry name" value="MamS_MamX"/>
    <property type="match status" value="1"/>
</dbReference>